<sequence length="220" mass="25522">MTSLPRFYADLLGSKYENKVHHMKFLTSFTLAAIETGLITPFERLQVFIMTSKFSKNNYADFYNMSKSKFRTELFKGLTPYFSKQIVAWTTFLQADAFYKNKFRKFYGIHDKNMITGYRLALCSFCISLTTILCVMPFDNIKTHLQKHNLELIDGKKVEKASSKIGIPTAIKRIYLRGGLSGFFTGWRIKLFVHFMTSSFTVCLLEYMENLHVKALDLKA</sequence>
<accession>A0A7S3JEG0</accession>
<evidence type="ECO:0000256" key="3">
    <source>
        <dbReference type="ARBA" id="ARBA00022448"/>
    </source>
</evidence>
<evidence type="ECO:0000256" key="10">
    <source>
        <dbReference type="RuleBase" id="RU000488"/>
    </source>
</evidence>
<name>A0A7S3JEG0_9SPIT</name>
<evidence type="ECO:0000256" key="4">
    <source>
        <dbReference type="ARBA" id="ARBA00022692"/>
    </source>
</evidence>
<keyword evidence="7" id="KW-0496">Mitochondrion</keyword>
<dbReference type="PROSITE" id="PS50920">
    <property type="entry name" value="SOLCAR"/>
    <property type="match status" value="1"/>
</dbReference>
<dbReference type="GO" id="GO:0006843">
    <property type="term" value="P:mitochondrial citrate transmembrane transport"/>
    <property type="evidence" value="ECO:0007669"/>
    <property type="project" value="TreeGrafter"/>
</dbReference>
<evidence type="ECO:0000256" key="5">
    <source>
        <dbReference type="ARBA" id="ARBA00022737"/>
    </source>
</evidence>
<reference evidence="11" key="1">
    <citation type="submission" date="2021-01" db="EMBL/GenBank/DDBJ databases">
        <authorList>
            <person name="Corre E."/>
            <person name="Pelletier E."/>
            <person name="Niang G."/>
            <person name="Scheremetjew M."/>
            <person name="Finn R."/>
            <person name="Kale V."/>
            <person name="Holt S."/>
            <person name="Cochrane G."/>
            <person name="Meng A."/>
            <person name="Brown T."/>
            <person name="Cohen L."/>
        </authorList>
    </citation>
    <scope>NUCLEOTIDE SEQUENCE</scope>
    <source>
        <strain evidence="11">FSP1.4</strain>
    </source>
</reference>
<evidence type="ECO:0000256" key="7">
    <source>
        <dbReference type="ARBA" id="ARBA00023128"/>
    </source>
</evidence>
<protein>
    <recommendedName>
        <fullName evidence="12">Mitochondrial carrier protein</fullName>
    </recommendedName>
</protein>
<keyword evidence="6" id="KW-1133">Transmembrane helix</keyword>
<evidence type="ECO:0000313" key="11">
    <source>
        <dbReference type="EMBL" id="CAE0353014.1"/>
    </source>
</evidence>
<dbReference type="EMBL" id="HBII01028441">
    <property type="protein sequence ID" value="CAE0353014.1"/>
    <property type="molecule type" value="Transcribed_RNA"/>
</dbReference>
<evidence type="ECO:0000256" key="1">
    <source>
        <dbReference type="ARBA" id="ARBA00004225"/>
    </source>
</evidence>
<evidence type="ECO:0000256" key="6">
    <source>
        <dbReference type="ARBA" id="ARBA00022989"/>
    </source>
</evidence>
<evidence type="ECO:0000256" key="8">
    <source>
        <dbReference type="ARBA" id="ARBA00023136"/>
    </source>
</evidence>
<keyword evidence="4 9" id="KW-0812">Transmembrane</keyword>
<evidence type="ECO:0008006" key="12">
    <source>
        <dbReference type="Google" id="ProtNLM"/>
    </source>
</evidence>
<dbReference type="SUPFAM" id="SSF103506">
    <property type="entry name" value="Mitochondrial carrier"/>
    <property type="match status" value="1"/>
</dbReference>
<dbReference type="PANTHER" id="PTHR45788">
    <property type="entry name" value="SUCCINATE/FUMARATE MITOCHONDRIAL TRANSPORTER-RELATED"/>
    <property type="match status" value="1"/>
</dbReference>
<keyword evidence="5" id="KW-0677">Repeat</keyword>
<evidence type="ECO:0000256" key="2">
    <source>
        <dbReference type="ARBA" id="ARBA00006375"/>
    </source>
</evidence>
<comment type="similarity">
    <text evidence="2 10">Belongs to the mitochondrial carrier (TC 2.A.29) family.</text>
</comment>
<evidence type="ECO:0000256" key="9">
    <source>
        <dbReference type="PROSITE-ProRule" id="PRU00282"/>
    </source>
</evidence>
<feature type="repeat" description="Solcar" evidence="9">
    <location>
        <begin position="115"/>
        <end position="211"/>
    </location>
</feature>
<organism evidence="11">
    <name type="scientific">Euplotes harpa</name>
    <dbReference type="NCBI Taxonomy" id="151035"/>
    <lineage>
        <taxon>Eukaryota</taxon>
        <taxon>Sar</taxon>
        <taxon>Alveolata</taxon>
        <taxon>Ciliophora</taxon>
        <taxon>Intramacronucleata</taxon>
        <taxon>Spirotrichea</taxon>
        <taxon>Hypotrichia</taxon>
        <taxon>Euplotida</taxon>
        <taxon>Euplotidae</taxon>
        <taxon>Euplotes</taxon>
    </lineage>
</organism>
<dbReference type="InterPro" id="IPR018108">
    <property type="entry name" value="MCP_transmembrane"/>
</dbReference>
<keyword evidence="3 10" id="KW-0813">Transport</keyword>
<comment type="subcellular location">
    <subcellularLocation>
        <location evidence="1">Mitochondrion membrane</location>
        <topology evidence="1">Multi-pass membrane protein</topology>
    </subcellularLocation>
</comment>
<dbReference type="GO" id="GO:0071913">
    <property type="term" value="F:citrate secondary active transmembrane transporter activity"/>
    <property type="evidence" value="ECO:0007669"/>
    <property type="project" value="TreeGrafter"/>
</dbReference>
<dbReference type="GO" id="GO:0031966">
    <property type="term" value="C:mitochondrial membrane"/>
    <property type="evidence" value="ECO:0007669"/>
    <property type="project" value="UniProtKB-SubCell"/>
</dbReference>
<dbReference type="AlphaFoldDB" id="A0A7S3JEG0"/>
<dbReference type="InterPro" id="IPR023395">
    <property type="entry name" value="MCP_dom_sf"/>
</dbReference>
<keyword evidence="8 9" id="KW-0472">Membrane</keyword>
<dbReference type="PANTHER" id="PTHR45788:SF4">
    <property type="entry name" value="TRICARBOXYLATE TRANSPORT PROTEIN, MITOCHONDRIAL"/>
    <property type="match status" value="1"/>
</dbReference>
<dbReference type="Gene3D" id="1.50.40.10">
    <property type="entry name" value="Mitochondrial carrier domain"/>
    <property type="match status" value="1"/>
</dbReference>
<dbReference type="Pfam" id="PF00153">
    <property type="entry name" value="Mito_carr"/>
    <property type="match status" value="1"/>
</dbReference>
<dbReference type="InterPro" id="IPR049563">
    <property type="entry name" value="TXTP-like"/>
</dbReference>
<proteinExistence type="inferred from homology"/>
<gene>
    <name evidence="11" type="ORF">EHAR0213_LOCUS11930</name>
</gene>